<protein>
    <submittedName>
        <fullName evidence="1">Uncharacterized protein</fullName>
    </submittedName>
</protein>
<proteinExistence type="predicted"/>
<dbReference type="Proteomes" id="UP000435877">
    <property type="component" value="Unassembled WGS sequence"/>
</dbReference>
<keyword evidence="2" id="KW-1185">Reference proteome</keyword>
<dbReference type="EMBL" id="CACSIK010000001">
    <property type="protein sequence ID" value="CAA0080845.1"/>
    <property type="molecule type" value="Genomic_DNA"/>
</dbReference>
<gene>
    <name evidence="1" type="ORF">IHBHHGIJ_00246</name>
</gene>
<accession>A0A5S9MUF9</accession>
<evidence type="ECO:0000313" key="1">
    <source>
        <dbReference type="EMBL" id="CAA0080845.1"/>
    </source>
</evidence>
<sequence length="30" mass="3264">MVQKGVEAAVIRQRKHAIDWETAALSGLKG</sequence>
<dbReference type="AlphaFoldDB" id="A0A5S9MUF9"/>
<reference evidence="1 2" key="1">
    <citation type="submission" date="2019-11" db="EMBL/GenBank/DDBJ databases">
        <authorList>
            <person name="Holert J."/>
        </authorList>
    </citation>
    <scope>NUCLEOTIDE SEQUENCE [LARGE SCALE GENOMIC DNA]</scope>
    <source>
        <strain evidence="1">SB11_1A</strain>
    </source>
</reference>
<name>A0A5S9MUF9_9GAMM</name>
<organism evidence="1 2">
    <name type="scientific">Zhongshania aliphaticivorans</name>
    <dbReference type="NCBI Taxonomy" id="1470434"/>
    <lineage>
        <taxon>Bacteria</taxon>
        <taxon>Pseudomonadati</taxon>
        <taxon>Pseudomonadota</taxon>
        <taxon>Gammaproteobacteria</taxon>
        <taxon>Cellvibrionales</taxon>
        <taxon>Spongiibacteraceae</taxon>
        <taxon>Zhongshania</taxon>
    </lineage>
</organism>
<evidence type="ECO:0000313" key="2">
    <source>
        <dbReference type="Proteomes" id="UP000435877"/>
    </source>
</evidence>